<protein>
    <recommendedName>
        <fullName evidence="3">Phage tail tape measure protein domain-containing protein</fullName>
    </recommendedName>
</protein>
<dbReference type="EMBL" id="AP018365">
    <property type="protein sequence ID" value="BBA99282.1"/>
    <property type="molecule type" value="Genomic_DNA"/>
</dbReference>
<organism evidence="4 5">
    <name type="scientific">Actinacidiphila reveromycinica</name>
    <dbReference type="NCBI Taxonomy" id="659352"/>
    <lineage>
        <taxon>Bacteria</taxon>
        <taxon>Bacillati</taxon>
        <taxon>Actinomycetota</taxon>
        <taxon>Actinomycetes</taxon>
        <taxon>Kitasatosporales</taxon>
        <taxon>Streptomycetaceae</taxon>
        <taxon>Actinacidiphila</taxon>
    </lineage>
</organism>
<proteinExistence type="predicted"/>
<reference evidence="4 5" key="4">
    <citation type="journal article" date="2020" name="Sci. Rep.">
        <title>beta-carboline chemical signals induce reveromycin production through a LuxR family regulator in Streptomyces sp. SN-593.</title>
        <authorList>
            <person name="Panthee S."/>
            <person name="Kito N."/>
            <person name="Hayashi T."/>
            <person name="Shimizu T."/>
            <person name="Ishikawa J."/>
            <person name="Hamamoto H."/>
            <person name="Osada H."/>
            <person name="Takahashi S."/>
        </authorList>
    </citation>
    <scope>NUCLEOTIDE SEQUENCE [LARGE SCALE GENOMIC DNA]</scope>
    <source>
        <strain evidence="4 5">SN-593</strain>
    </source>
</reference>
<keyword evidence="5" id="KW-1185">Reference proteome</keyword>
<reference evidence="4 5" key="3">
    <citation type="journal article" date="2011" name="Nat. Chem. Biol.">
        <title>Reveromycin A biosynthesis uses RevG and RevJ for stereospecific spiroacetal formation.</title>
        <authorList>
            <person name="Takahashi S."/>
            <person name="Toyoda A."/>
            <person name="Sekiyama Y."/>
            <person name="Takagi H."/>
            <person name="Nogawa T."/>
            <person name="Uramoto M."/>
            <person name="Suzuki R."/>
            <person name="Koshino H."/>
            <person name="Kumano T."/>
            <person name="Panthee S."/>
            <person name="Dairi T."/>
            <person name="Ishikawa J."/>
            <person name="Ikeda H."/>
            <person name="Sakaki Y."/>
            <person name="Osada H."/>
        </authorList>
    </citation>
    <scope>NUCLEOTIDE SEQUENCE [LARGE SCALE GENOMIC DNA]</scope>
    <source>
        <strain evidence="4 5">SN-593</strain>
    </source>
</reference>
<reference evidence="4 5" key="2">
    <citation type="journal article" date="2011" name="J. Antibiot.">
        <title>Furaquinocins I and J: novel polyketide isoprenoid hybrid compounds from Streptomyces reveromyceticus SN-593.</title>
        <authorList>
            <person name="Panthee S."/>
            <person name="Takahashi S."/>
            <person name="Takagi H."/>
            <person name="Nogawa T."/>
            <person name="Oowada E."/>
            <person name="Uramoto M."/>
            <person name="Osada H."/>
        </authorList>
    </citation>
    <scope>NUCLEOTIDE SEQUENCE [LARGE SCALE GENOMIC DNA]</scope>
    <source>
        <strain evidence="4 5">SN-593</strain>
    </source>
</reference>
<dbReference type="PANTHER" id="PTHR37813">
    <property type="entry name" value="FELS-2 PROPHAGE PROTEIN"/>
    <property type="match status" value="1"/>
</dbReference>
<dbReference type="PANTHER" id="PTHR37813:SF1">
    <property type="entry name" value="FELS-2 PROPHAGE PROTEIN"/>
    <property type="match status" value="1"/>
</dbReference>
<accession>A0A7U3VPZ2</accession>
<evidence type="ECO:0000259" key="3">
    <source>
        <dbReference type="Pfam" id="PF10145"/>
    </source>
</evidence>
<reference evidence="4 5" key="1">
    <citation type="journal article" date="2010" name="J. Bacteriol.">
        <title>Biochemical characterization of a novel indole prenyltransferase from Streptomyces sp. SN-593.</title>
        <authorList>
            <person name="Takahashi S."/>
            <person name="Takagi H."/>
            <person name="Toyoda A."/>
            <person name="Uramoto M."/>
            <person name="Nogawa T."/>
            <person name="Ueki M."/>
            <person name="Sakaki Y."/>
            <person name="Osada H."/>
        </authorList>
    </citation>
    <scope>NUCLEOTIDE SEQUENCE [LARGE SCALE GENOMIC DNA]</scope>
    <source>
        <strain evidence="4 5">SN-593</strain>
    </source>
</reference>
<dbReference type="InterPro" id="IPR010090">
    <property type="entry name" value="Phage_tape_meas"/>
</dbReference>
<keyword evidence="1" id="KW-1188">Viral release from host cell</keyword>
<evidence type="ECO:0000256" key="1">
    <source>
        <dbReference type="ARBA" id="ARBA00022612"/>
    </source>
</evidence>
<evidence type="ECO:0000313" key="4">
    <source>
        <dbReference type="EMBL" id="BBA99282.1"/>
    </source>
</evidence>
<dbReference type="Pfam" id="PF10145">
    <property type="entry name" value="PhageMin_Tail"/>
    <property type="match status" value="1"/>
</dbReference>
<dbReference type="Proteomes" id="UP000595703">
    <property type="component" value="Chromosome"/>
</dbReference>
<sequence>MALTSTGVRYDVIAKDSASKVFDKIGKQAGKTDGILGKAAKSAAKYGAVMGGAVAAGLVVAADKAVAFQTEMTKISTQAGGTTKDVGVLSKQVLQLGKYSEQGPQQLADSMYHLKSIGLDNVAAMKDLKVASDLAAVGGSNLEDTTNALGGAWRSGIKGAETFSKSAATVNAVIGAGNMRMEDFVSAIGTGILPSAKSFGLSLKSVGSALALMTDEGIPAVDAATRLRMSISLLGAPSGKAEDQLKKIGLTGTDLAKEMRSPAGLVGAIGLLKTKLDASGLSAVQQSQVISRAFGGGRSSSGILTLLNNYDVLVQKQAQITKSMAKFPSAVAQQRKTVQAQMDLIKSNLDVTAIEIGDKVLPAASKAVVYLNKTALPTIGKVSLSLERMIPVNRIEGDLKQATGFVSDFVTGLEGPKKAKVEVTPEVKKLSQLPASALEFGDVLPKKAAVPFPVSEGLIPSMPKPAVKKQAESQAQQLGDTLRKAMSDGLGDAVKGLDWKGLGGTLGKGLDSAFGYVASHSKTLGEKVSKAIQGIDWVEVGKDFGTTALPLAIGFIDNIFAPLFTVDFWKKHWLDTIIAVVSVVPVGKVFDAIGGLFAKLPWGKLGDVIGDGLSKIPWGKSLDWAKWIGRTGKTAGKAVGDLVSRIGTELKDSFSRTFPSVATWFGREIGLIPTRLGVMGLELKAALKNGFESVTDSVPGVSGKLIRAVLRYFTKFTFYNAGINLISGLYNGVVDKLAKAGGWVSAHIVDPFVSHVKSAFGIHSPSTVFAGIGGFLISGLYNGVVDKLAGIGKWVSANIKAPLVGAIVKPASWLHSAGGNIISGLVSGTWDWLAQKGHDFKSWASKIKDKIVDAVVDVFDINSPSKVMMEYGGHIVAGLAKGMLQGKDALKAVAKEAFHSPLEAAKALVSNGVSLPAKWAAKLLSAKTPGAGSGAPLAPGVASAQKYASGLVGQMWPKSASSEMSALIKLWNGESGWRANAENMSSGAYGIPQALPASKMAAAGSDWRTNAATQIRWGLSYIKGRYGDPMTAWASWNSHSPHWYAKGGLAQFGETAWVGEKGPELMQVTRKGTRIYNNTDSLALAKGAGIKIPGYATGTVTAAQAKVDSAQRAYEAAKEREDRARGKAALAAAKADLRAAQLRLSAAKKELAAATAAAKRSKAARTTVANAISNGFLKTLETGTASAIASAVKSMNTKLQNAGYGSLVAGNNRTATKLGALATQKASIASQISAAKSYASDQASSLGDYLGIGDTSATSVSSLIAQMQQSQSTGRSFASEIAKLSKMGLNKTLLAQVADQGPGGSLASMLAGASSYDIKQLNALATSQNKLTSSFGNTMADAMYDSGAQAGKGFLTGLQAQETAIQKEMNKLAEGMVSAIKKKLKIKSPSQVFRDQVGKQVALGMAAGIAAHGPKAVLAAQRMADMTAAVRAKGGTGTGAAAAVHETHVHVHFDDEALRGLIDVQVKQGVEAGHADLVAAARNTGGY</sequence>
<dbReference type="RefSeq" id="WP_202235298.1">
    <property type="nucleotide sequence ID" value="NZ_AP018365.1"/>
</dbReference>
<dbReference type="SUPFAM" id="SSF53955">
    <property type="entry name" value="Lysozyme-like"/>
    <property type="match status" value="1"/>
</dbReference>
<evidence type="ECO:0000256" key="2">
    <source>
        <dbReference type="SAM" id="Coils"/>
    </source>
</evidence>
<feature type="domain" description="Phage tail tape measure protein" evidence="3">
    <location>
        <begin position="91"/>
        <end position="295"/>
    </location>
</feature>
<name>A0A7U3VPZ2_9ACTN</name>
<keyword evidence="2" id="KW-0175">Coiled coil</keyword>
<dbReference type="KEGG" id="arev:RVR_5831"/>
<gene>
    <name evidence="4" type="ORF">RVR_5831</name>
</gene>
<evidence type="ECO:0000313" key="5">
    <source>
        <dbReference type="Proteomes" id="UP000595703"/>
    </source>
</evidence>
<feature type="coiled-coil region" evidence="2">
    <location>
        <begin position="1100"/>
        <end position="1164"/>
    </location>
</feature>
<dbReference type="InterPro" id="IPR023346">
    <property type="entry name" value="Lysozyme-like_dom_sf"/>
</dbReference>
<dbReference type="NCBIfam" id="TIGR01760">
    <property type="entry name" value="tape_meas_TP901"/>
    <property type="match status" value="1"/>
</dbReference>